<evidence type="ECO:0000313" key="3">
    <source>
        <dbReference type="Proteomes" id="UP000242146"/>
    </source>
</evidence>
<keyword evidence="3" id="KW-1185">Reference proteome</keyword>
<feature type="region of interest" description="Disordered" evidence="1">
    <location>
        <begin position="168"/>
        <end position="188"/>
    </location>
</feature>
<protein>
    <submittedName>
        <fullName evidence="2">Uncharacterized protein</fullName>
    </submittedName>
</protein>
<dbReference type="AlphaFoldDB" id="A0A1X2GBU1"/>
<organism evidence="2 3">
    <name type="scientific">Hesseltinella vesiculosa</name>
    <dbReference type="NCBI Taxonomy" id="101127"/>
    <lineage>
        <taxon>Eukaryota</taxon>
        <taxon>Fungi</taxon>
        <taxon>Fungi incertae sedis</taxon>
        <taxon>Mucoromycota</taxon>
        <taxon>Mucoromycotina</taxon>
        <taxon>Mucoromycetes</taxon>
        <taxon>Mucorales</taxon>
        <taxon>Cunninghamellaceae</taxon>
        <taxon>Hesseltinella</taxon>
    </lineage>
</organism>
<evidence type="ECO:0000256" key="1">
    <source>
        <dbReference type="SAM" id="MobiDB-lite"/>
    </source>
</evidence>
<feature type="compositionally biased region" description="Polar residues" evidence="1">
    <location>
        <begin position="137"/>
        <end position="151"/>
    </location>
</feature>
<sequence length="204" mass="23032">MAFASVSYRRALTRFDLYHLHLPCLSGSKNHILRTSSRLPFVRFRLLSLVADGRSLNQRENVGIIIGTAVTPGMNLATMSRRGWMYGQIDRTTFRVLSCSVFDPWLVSCLMFVKCTFWPHFRPCVTSNAEKKDDATQRLSPTNQNASTESKNIVLRCRSSRQIELDSPHLSTISKTGANDRSSLNGDANRRGYLQHASLRVVLP</sequence>
<feature type="compositionally biased region" description="Polar residues" evidence="1">
    <location>
        <begin position="169"/>
        <end position="186"/>
    </location>
</feature>
<feature type="region of interest" description="Disordered" evidence="1">
    <location>
        <begin position="132"/>
        <end position="151"/>
    </location>
</feature>
<dbReference type="Proteomes" id="UP000242146">
    <property type="component" value="Unassembled WGS sequence"/>
</dbReference>
<proteinExistence type="predicted"/>
<accession>A0A1X2GBU1</accession>
<reference evidence="2 3" key="1">
    <citation type="submission" date="2016-07" db="EMBL/GenBank/DDBJ databases">
        <title>Pervasive Adenine N6-methylation of Active Genes in Fungi.</title>
        <authorList>
            <consortium name="DOE Joint Genome Institute"/>
            <person name="Mondo S.J."/>
            <person name="Dannebaum R.O."/>
            <person name="Kuo R.C."/>
            <person name="Labutti K."/>
            <person name="Haridas S."/>
            <person name="Kuo A."/>
            <person name="Salamov A."/>
            <person name="Ahrendt S.R."/>
            <person name="Lipzen A."/>
            <person name="Sullivan W."/>
            <person name="Andreopoulos W.B."/>
            <person name="Clum A."/>
            <person name="Lindquist E."/>
            <person name="Daum C."/>
            <person name="Ramamoorthy G.K."/>
            <person name="Gryganskyi A."/>
            <person name="Culley D."/>
            <person name="Magnuson J.K."/>
            <person name="James T.Y."/>
            <person name="O'Malley M.A."/>
            <person name="Stajich J.E."/>
            <person name="Spatafora J.W."/>
            <person name="Visel A."/>
            <person name="Grigoriev I.V."/>
        </authorList>
    </citation>
    <scope>NUCLEOTIDE SEQUENCE [LARGE SCALE GENOMIC DNA]</scope>
    <source>
        <strain evidence="2 3">NRRL 3301</strain>
    </source>
</reference>
<dbReference type="EMBL" id="MCGT01000024">
    <property type="protein sequence ID" value="ORX50125.1"/>
    <property type="molecule type" value="Genomic_DNA"/>
</dbReference>
<comment type="caution">
    <text evidence="2">The sequence shown here is derived from an EMBL/GenBank/DDBJ whole genome shotgun (WGS) entry which is preliminary data.</text>
</comment>
<name>A0A1X2GBU1_9FUNG</name>
<evidence type="ECO:0000313" key="2">
    <source>
        <dbReference type="EMBL" id="ORX50125.1"/>
    </source>
</evidence>
<gene>
    <name evidence="2" type="ORF">DM01DRAFT_16232</name>
</gene>